<dbReference type="PANTHER" id="PTHR23215">
    <property type="entry name" value="ZINC FINGER PROTEIN 207"/>
    <property type="match status" value="1"/>
</dbReference>
<evidence type="ECO:0000256" key="6">
    <source>
        <dbReference type="SAM" id="MobiDB-lite"/>
    </source>
</evidence>
<keyword evidence="4" id="KW-0862">Zinc</keyword>
<keyword evidence="3" id="KW-0863">Zinc-finger</keyword>
<comment type="subcellular location">
    <subcellularLocation>
        <location evidence="1">Nucleus</location>
    </subcellularLocation>
</comment>
<keyword evidence="5" id="KW-0539">Nucleus</keyword>
<dbReference type="PANTHER" id="PTHR23215:SF0">
    <property type="entry name" value="BUB3-INTERACTING AND GLEBS MOTIF-CONTAINING PROTEIN ZNF207"/>
    <property type="match status" value="1"/>
</dbReference>
<organism evidence="8 9">
    <name type="scientific">Durusdinium trenchii</name>
    <dbReference type="NCBI Taxonomy" id="1381693"/>
    <lineage>
        <taxon>Eukaryota</taxon>
        <taxon>Sar</taxon>
        <taxon>Alveolata</taxon>
        <taxon>Dinophyceae</taxon>
        <taxon>Suessiales</taxon>
        <taxon>Symbiodiniaceae</taxon>
        <taxon>Durusdinium</taxon>
    </lineage>
</organism>
<dbReference type="SUPFAM" id="SSF57667">
    <property type="entry name" value="beta-beta-alpha zinc fingers"/>
    <property type="match status" value="1"/>
</dbReference>
<evidence type="ECO:0000313" key="9">
    <source>
        <dbReference type="Proteomes" id="UP001642464"/>
    </source>
</evidence>
<dbReference type="Proteomes" id="UP001642464">
    <property type="component" value="Unassembled WGS sequence"/>
</dbReference>
<feature type="domain" description="C2H2-type" evidence="7">
    <location>
        <begin position="22"/>
        <end position="43"/>
    </location>
</feature>
<comment type="caution">
    <text evidence="8">The sequence shown here is derived from an EMBL/GenBank/DDBJ whole genome shotgun (WGS) entry which is preliminary data.</text>
</comment>
<dbReference type="InterPro" id="IPR013087">
    <property type="entry name" value="Znf_C2H2_type"/>
</dbReference>
<evidence type="ECO:0000256" key="1">
    <source>
        <dbReference type="ARBA" id="ARBA00004123"/>
    </source>
</evidence>
<evidence type="ECO:0000256" key="4">
    <source>
        <dbReference type="ARBA" id="ARBA00022833"/>
    </source>
</evidence>
<proteinExistence type="predicted"/>
<protein>
    <submittedName>
        <fullName evidence="8">Protein SUPPRESSOR OF FRI 4</fullName>
    </submittedName>
</protein>
<sequence>MGKKKLLGANQAPELGEVPPFCYYCDREFEDIKTLVHHQRAKHFCCNESGRTFDSVTSLRIHLLNSYKKSLKEVPNALPGRDNPDVVVHGMDGLPQDVLEERLQKLKAEAPEDLVRLDRGKEEAGREGDAKPAPSSPPAKSSTPATIDASPELPNAQPQQQQQAAASPDPTGTAGRAEPPLLEEDVEALADLPPALKLLVPELHSEALEPASERVPDAIASLHVLAVKALAAFGLLHPDAYEASKVDAALQAAIYTVKNPKSAQGLPAGTTDVPNPAQTGLPGMALPVGFMQAPTMVAAPQPRMGPPQMGCFPAAQFAPLQGAPMAAMPQNLGPGRPPAAVPTAAQGYVPSAQNMACGGCAQPRPLAFGVPVQPMLGTLPPMRGPTTMPIAGMTMQLPGGGLVMEPPEKRAKLDA</sequence>
<keyword evidence="2" id="KW-0479">Metal-binding</keyword>
<dbReference type="CDD" id="cd20908">
    <property type="entry name" value="SUF4-like"/>
    <property type="match status" value="1"/>
</dbReference>
<evidence type="ECO:0000256" key="5">
    <source>
        <dbReference type="ARBA" id="ARBA00023242"/>
    </source>
</evidence>
<evidence type="ECO:0000259" key="7">
    <source>
        <dbReference type="PROSITE" id="PS00028"/>
    </source>
</evidence>
<feature type="region of interest" description="Disordered" evidence="6">
    <location>
        <begin position="110"/>
        <end position="178"/>
    </location>
</feature>
<evidence type="ECO:0000313" key="8">
    <source>
        <dbReference type="EMBL" id="CAK9093140.1"/>
    </source>
</evidence>
<evidence type="ECO:0000256" key="2">
    <source>
        <dbReference type="ARBA" id="ARBA00022723"/>
    </source>
</evidence>
<dbReference type="PROSITE" id="PS00028">
    <property type="entry name" value="ZINC_FINGER_C2H2_1"/>
    <property type="match status" value="1"/>
</dbReference>
<evidence type="ECO:0000256" key="3">
    <source>
        <dbReference type="ARBA" id="ARBA00022771"/>
    </source>
</evidence>
<reference evidence="8 9" key="1">
    <citation type="submission" date="2024-02" db="EMBL/GenBank/DDBJ databases">
        <authorList>
            <person name="Chen Y."/>
            <person name="Shah S."/>
            <person name="Dougan E. K."/>
            <person name="Thang M."/>
            <person name="Chan C."/>
        </authorList>
    </citation>
    <scope>NUCLEOTIDE SEQUENCE [LARGE SCALE GENOMIC DNA]</scope>
</reference>
<accession>A0ABP0QZ39</accession>
<keyword evidence="9" id="KW-1185">Reference proteome</keyword>
<dbReference type="InterPro" id="IPR036236">
    <property type="entry name" value="Znf_C2H2_sf"/>
</dbReference>
<feature type="compositionally biased region" description="Basic and acidic residues" evidence="6">
    <location>
        <begin position="110"/>
        <end position="130"/>
    </location>
</feature>
<dbReference type="EMBL" id="CAXAMM010040440">
    <property type="protein sequence ID" value="CAK9093140.1"/>
    <property type="molecule type" value="Genomic_DNA"/>
</dbReference>
<feature type="compositionally biased region" description="Low complexity" evidence="6">
    <location>
        <begin position="156"/>
        <end position="166"/>
    </location>
</feature>
<gene>
    <name evidence="8" type="ORF">SCF082_LOCUS43815</name>
</gene>
<name>A0ABP0QZ39_9DINO</name>